<evidence type="ECO:0000313" key="2">
    <source>
        <dbReference type="Proteomes" id="UP000053825"/>
    </source>
</evidence>
<proteinExistence type="predicted"/>
<accession>A0A0L7RI40</accession>
<organism evidence="1 2">
    <name type="scientific">Habropoda laboriosa</name>
    <dbReference type="NCBI Taxonomy" id="597456"/>
    <lineage>
        <taxon>Eukaryota</taxon>
        <taxon>Metazoa</taxon>
        <taxon>Ecdysozoa</taxon>
        <taxon>Arthropoda</taxon>
        <taxon>Hexapoda</taxon>
        <taxon>Insecta</taxon>
        <taxon>Pterygota</taxon>
        <taxon>Neoptera</taxon>
        <taxon>Endopterygota</taxon>
        <taxon>Hymenoptera</taxon>
        <taxon>Apocrita</taxon>
        <taxon>Aculeata</taxon>
        <taxon>Apoidea</taxon>
        <taxon>Anthophila</taxon>
        <taxon>Apidae</taxon>
        <taxon>Habropoda</taxon>
    </lineage>
</organism>
<name>A0A0L7RI40_9HYME</name>
<protein>
    <submittedName>
        <fullName evidence="1">Uncharacterized protein</fullName>
    </submittedName>
</protein>
<dbReference type="AlphaFoldDB" id="A0A0L7RI40"/>
<keyword evidence="2" id="KW-1185">Reference proteome</keyword>
<gene>
    <name evidence="1" type="ORF">WH47_03673</name>
</gene>
<dbReference type="STRING" id="597456.A0A0L7RI40"/>
<sequence>MKYLGHTLDSRWHFGEHFDRVVPRVEKAAEAFGRLLPPNLGGPEKRVHRLYVGVVRSMTLHGSPV</sequence>
<dbReference type="EMBL" id="KQ414584">
    <property type="protein sequence ID" value="KOC70657.1"/>
    <property type="molecule type" value="Genomic_DNA"/>
</dbReference>
<dbReference type="Proteomes" id="UP000053825">
    <property type="component" value="Unassembled WGS sequence"/>
</dbReference>
<evidence type="ECO:0000313" key="1">
    <source>
        <dbReference type="EMBL" id="KOC70657.1"/>
    </source>
</evidence>
<reference evidence="1 2" key="1">
    <citation type="submission" date="2015-07" db="EMBL/GenBank/DDBJ databases">
        <title>The genome of Habropoda laboriosa.</title>
        <authorList>
            <person name="Pan H."/>
            <person name="Kapheim K."/>
        </authorList>
    </citation>
    <scope>NUCLEOTIDE SEQUENCE [LARGE SCALE GENOMIC DNA]</scope>
    <source>
        <strain evidence="1">0110345459</strain>
    </source>
</reference>